<dbReference type="EMBL" id="FNCO01000001">
    <property type="protein sequence ID" value="SDG29626.1"/>
    <property type="molecule type" value="Genomic_DNA"/>
</dbReference>
<evidence type="ECO:0000256" key="1">
    <source>
        <dbReference type="ARBA" id="ARBA00010996"/>
    </source>
</evidence>
<protein>
    <submittedName>
        <fullName evidence="5">Cytochrome oxidase Cu insertion factor, SCO1/SenC/PrrC family</fullName>
    </submittedName>
</protein>
<feature type="disulfide bond" description="Redox-active" evidence="3">
    <location>
        <begin position="96"/>
        <end position="100"/>
    </location>
</feature>
<dbReference type="Gene3D" id="3.40.30.10">
    <property type="entry name" value="Glutaredoxin"/>
    <property type="match status" value="1"/>
</dbReference>
<dbReference type="AlphaFoldDB" id="A0A1G7T2R7"/>
<evidence type="ECO:0000256" key="2">
    <source>
        <dbReference type="PIRSR" id="PIRSR603782-1"/>
    </source>
</evidence>
<feature type="chain" id="PRO_5010367269" evidence="4">
    <location>
        <begin position="32"/>
        <end position="220"/>
    </location>
</feature>
<feature type="signal peptide" evidence="4">
    <location>
        <begin position="1"/>
        <end position="31"/>
    </location>
</feature>
<dbReference type="Proteomes" id="UP000182894">
    <property type="component" value="Unassembled WGS sequence"/>
</dbReference>
<dbReference type="SUPFAM" id="SSF52833">
    <property type="entry name" value="Thioredoxin-like"/>
    <property type="match status" value="1"/>
</dbReference>
<dbReference type="InterPro" id="IPR003782">
    <property type="entry name" value="SCO1/SenC"/>
</dbReference>
<feature type="binding site" evidence="2">
    <location>
        <position position="100"/>
    </location>
    <ligand>
        <name>Cu cation</name>
        <dbReference type="ChEBI" id="CHEBI:23378"/>
    </ligand>
</feature>
<keyword evidence="3" id="KW-1015">Disulfide bond</keyword>
<evidence type="ECO:0000256" key="3">
    <source>
        <dbReference type="PIRSR" id="PIRSR603782-2"/>
    </source>
</evidence>
<keyword evidence="4" id="KW-0732">Signal</keyword>
<reference evidence="6" key="1">
    <citation type="submission" date="2016-10" db="EMBL/GenBank/DDBJ databases">
        <authorList>
            <person name="Varghese N."/>
            <person name="Submissions S."/>
        </authorList>
    </citation>
    <scope>NUCLEOTIDE SEQUENCE [LARGE SCALE GENOMIC DNA]</scope>
    <source>
        <strain evidence="6">ATCC 700689</strain>
    </source>
</reference>
<dbReference type="PANTHER" id="PTHR12151">
    <property type="entry name" value="ELECTRON TRANSPORT PROTIN SCO1/SENC FAMILY MEMBER"/>
    <property type="match status" value="1"/>
</dbReference>
<keyword evidence="6" id="KW-1185">Reference proteome</keyword>
<name>A0A1G7T2R7_9PSED</name>
<accession>A0A1G7T2R7</accession>
<evidence type="ECO:0000256" key="4">
    <source>
        <dbReference type="SAM" id="SignalP"/>
    </source>
</evidence>
<dbReference type="CDD" id="cd02968">
    <property type="entry name" value="SCO"/>
    <property type="match status" value="1"/>
</dbReference>
<dbReference type="InterPro" id="IPR036249">
    <property type="entry name" value="Thioredoxin-like_sf"/>
</dbReference>
<gene>
    <name evidence="5" type="ORF">SAMN05216605_101648</name>
</gene>
<proteinExistence type="inferred from homology"/>
<organism evidence="5 6">
    <name type="scientific">Pseudomonas abietaniphila</name>
    <dbReference type="NCBI Taxonomy" id="89065"/>
    <lineage>
        <taxon>Bacteria</taxon>
        <taxon>Pseudomonadati</taxon>
        <taxon>Pseudomonadota</taxon>
        <taxon>Gammaproteobacteria</taxon>
        <taxon>Pseudomonadales</taxon>
        <taxon>Pseudomonadaceae</taxon>
        <taxon>Pseudomonas</taxon>
    </lineage>
</organism>
<dbReference type="STRING" id="89065.SAMN05216605_101648"/>
<dbReference type="GO" id="GO:0046872">
    <property type="term" value="F:metal ion binding"/>
    <property type="evidence" value="ECO:0007669"/>
    <property type="project" value="UniProtKB-KW"/>
</dbReference>
<dbReference type="PANTHER" id="PTHR12151:SF25">
    <property type="entry name" value="LINALOOL DEHYDRATASE_ISOMERASE DOMAIN-CONTAINING PROTEIN"/>
    <property type="match status" value="1"/>
</dbReference>
<comment type="similarity">
    <text evidence="1">Belongs to the SCO1/2 family.</text>
</comment>
<keyword evidence="2" id="KW-0479">Metal-binding</keyword>
<keyword evidence="2" id="KW-0186">Copper</keyword>
<dbReference type="Pfam" id="PF02630">
    <property type="entry name" value="SCO1-SenC"/>
    <property type="match status" value="1"/>
</dbReference>
<feature type="binding site" evidence="2">
    <location>
        <position position="96"/>
    </location>
    <ligand>
        <name>Cu cation</name>
        <dbReference type="ChEBI" id="CHEBI:23378"/>
    </ligand>
</feature>
<evidence type="ECO:0000313" key="5">
    <source>
        <dbReference type="EMBL" id="SDG29626.1"/>
    </source>
</evidence>
<evidence type="ECO:0000313" key="6">
    <source>
        <dbReference type="Proteomes" id="UP000182894"/>
    </source>
</evidence>
<sequence>MSGIPFDAARRSTRGWLIGLALMSAVPALMAHEAHETPTLAKVSPVQVAPPSSGTHDAQEYFTDTPLKDQDGNTVRFYSDELKNRLVLLNVVFTHCQDACPLITRKLKDVRAAMGDEVARQVYFITLTSDPTNDTPDVLKAFAVKHGVDGPNWRFLTGTQEQMNLVLRRLGQVIPSPEQHSTQLIVGDVANKRWAKIRPDAPVDAIAQRLQFLTLPVAGR</sequence>